<reference evidence="2 3" key="1">
    <citation type="submission" date="2018-03" db="EMBL/GenBank/DDBJ databases">
        <title>Bacteriophage NCPPB3778 and a type I-E CRISPR drive the evolution of the US Biological Select Agent, Rathayibacter toxicus.</title>
        <authorList>
            <person name="Davis E.W.II."/>
            <person name="Tabima J.F."/>
            <person name="Weisberg A.J."/>
            <person name="Dantas Lopes L."/>
            <person name="Wiseman M.S."/>
            <person name="Wiseman M.S."/>
            <person name="Pupko T."/>
            <person name="Belcher M.S."/>
            <person name="Sechler A.J."/>
            <person name="Tancos M.A."/>
            <person name="Schroeder B.K."/>
            <person name="Murray T.D."/>
            <person name="Luster D.G."/>
            <person name="Schneider W.L."/>
            <person name="Rogers E."/>
            <person name="Andreote F.D."/>
            <person name="Grunwald N.J."/>
            <person name="Putnam M.L."/>
            <person name="Chang J.H."/>
        </authorList>
    </citation>
    <scope>NUCLEOTIDE SEQUENCE [LARGE SCALE GENOMIC DNA]</scope>
    <source>
        <strain evidence="2 3">DSM 15932</strain>
    </source>
</reference>
<dbReference type="RefSeq" id="WP_127886703.1">
    <property type="nucleotide sequence ID" value="NZ_CP028137.1"/>
</dbReference>
<evidence type="ECO:0000313" key="3">
    <source>
        <dbReference type="Proteomes" id="UP000285317"/>
    </source>
</evidence>
<accession>A0A3T0SZX6</accession>
<evidence type="ECO:0000313" key="2">
    <source>
        <dbReference type="EMBL" id="AZZ51812.1"/>
    </source>
</evidence>
<proteinExistence type="predicted"/>
<sequence length="263" mass="26902">MTRSSRAVPLLAALAATALLTGCAPTLYGPGGATREVAETTARESAAALADRIGTDRPDDIDEVAREAAAEGADLVGIESFDAPELGDAFGALTTRTVGVDGQPYCFRIEFDFYGRHSVDGVTVFGTTTGVQDVECDASTPSVTAPPDTREVVVPAANAEEAAVEVLTALPEDPGTIEDIAAAISERLATPTGPREVAAQPTVALRGTDVGVAMGHAEDCVLVKREAGAVTRVVVAPVLLQPGELGCTADTALSPAESLRPPH</sequence>
<name>A0A3T0SZX6_9MICO</name>
<dbReference type="KEGG" id="rfs:C1I64_06970"/>
<protein>
    <recommendedName>
        <fullName evidence="4">Lipoprotein</fullName>
    </recommendedName>
</protein>
<dbReference type="Proteomes" id="UP000285317">
    <property type="component" value="Chromosome"/>
</dbReference>
<keyword evidence="1" id="KW-0732">Signal</keyword>
<feature type="signal peptide" evidence="1">
    <location>
        <begin position="1"/>
        <end position="28"/>
    </location>
</feature>
<gene>
    <name evidence="2" type="ORF">C1I64_06970</name>
</gene>
<evidence type="ECO:0008006" key="4">
    <source>
        <dbReference type="Google" id="ProtNLM"/>
    </source>
</evidence>
<dbReference type="AlphaFoldDB" id="A0A3T0SZX6"/>
<evidence type="ECO:0000256" key="1">
    <source>
        <dbReference type="SAM" id="SignalP"/>
    </source>
</evidence>
<organism evidence="2 3">
    <name type="scientific">Rathayibacter festucae DSM 15932</name>
    <dbReference type="NCBI Taxonomy" id="1328866"/>
    <lineage>
        <taxon>Bacteria</taxon>
        <taxon>Bacillati</taxon>
        <taxon>Actinomycetota</taxon>
        <taxon>Actinomycetes</taxon>
        <taxon>Micrococcales</taxon>
        <taxon>Microbacteriaceae</taxon>
        <taxon>Rathayibacter</taxon>
    </lineage>
</organism>
<dbReference type="PROSITE" id="PS51257">
    <property type="entry name" value="PROKAR_LIPOPROTEIN"/>
    <property type="match status" value="1"/>
</dbReference>
<feature type="chain" id="PRO_5039113844" description="Lipoprotein" evidence="1">
    <location>
        <begin position="29"/>
        <end position="263"/>
    </location>
</feature>
<dbReference type="EMBL" id="CP028137">
    <property type="protein sequence ID" value="AZZ51812.1"/>
    <property type="molecule type" value="Genomic_DNA"/>
</dbReference>